<dbReference type="RefSeq" id="WP_083255468.1">
    <property type="nucleotide sequence ID" value="NZ_MCRJ01000011.1"/>
</dbReference>
<dbReference type="Gene3D" id="2.40.50.100">
    <property type="match status" value="1"/>
</dbReference>
<evidence type="ECO:0000313" key="5">
    <source>
        <dbReference type="Proteomes" id="UP000094622"/>
    </source>
</evidence>
<dbReference type="InterPro" id="IPR058637">
    <property type="entry name" value="YknX-like_C"/>
</dbReference>
<dbReference type="GO" id="GO:0015562">
    <property type="term" value="F:efflux transmembrane transporter activity"/>
    <property type="evidence" value="ECO:0007669"/>
    <property type="project" value="TreeGrafter"/>
</dbReference>
<dbReference type="InterPro" id="IPR058792">
    <property type="entry name" value="Beta-barrel_RND_2"/>
</dbReference>
<evidence type="ECO:0000256" key="1">
    <source>
        <dbReference type="ARBA" id="ARBA00009477"/>
    </source>
</evidence>
<comment type="similarity">
    <text evidence="1">Belongs to the membrane fusion protein (MFP) (TC 8.A.1) family.</text>
</comment>
<dbReference type="AlphaFoldDB" id="A0A1E3H6I5"/>
<dbReference type="SUPFAM" id="SSF111369">
    <property type="entry name" value="HlyD-like secretion proteins"/>
    <property type="match status" value="1"/>
</dbReference>
<dbReference type="NCBIfam" id="TIGR01730">
    <property type="entry name" value="RND_mfp"/>
    <property type="match status" value="1"/>
</dbReference>
<dbReference type="Gene3D" id="2.40.420.20">
    <property type="match status" value="1"/>
</dbReference>
<evidence type="ECO:0000313" key="4">
    <source>
        <dbReference type="EMBL" id="ODN71924.1"/>
    </source>
</evidence>
<dbReference type="Pfam" id="PF25989">
    <property type="entry name" value="YknX_C"/>
    <property type="match status" value="1"/>
</dbReference>
<comment type="caution">
    <text evidence="4">The sequence shown here is derived from an EMBL/GenBank/DDBJ whole genome shotgun (WGS) entry which is preliminary data.</text>
</comment>
<keyword evidence="5" id="KW-1185">Reference proteome</keyword>
<feature type="domain" description="YknX-like C-terminal permuted SH3-like" evidence="3">
    <location>
        <begin position="187"/>
        <end position="251"/>
    </location>
</feature>
<dbReference type="PANTHER" id="PTHR30469:SF11">
    <property type="entry name" value="BLL4320 PROTEIN"/>
    <property type="match status" value="1"/>
</dbReference>
<feature type="domain" description="CusB-like beta-barrel" evidence="2">
    <location>
        <begin position="107"/>
        <end position="178"/>
    </location>
</feature>
<dbReference type="PATRIC" id="fig|1439726.3.peg.794"/>
<dbReference type="Proteomes" id="UP000094622">
    <property type="component" value="Unassembled WGS sequence"/>
</dbReference>
<dbReference type="GO" id="GO:1990281">
    <property type="term" value="C:efflux pump complex"/>
    <property type="evidence" value="ECO:0007669"/>
    <property type="project" value="TreeGrafter"/>
</dbReference>
<accession>A0A1E3H6I5</accession>
<dbReference type="FunFam" id="2.40.30.170:FF:000010">
    <property type="entry name" value="Efflux RND transporter periplasmic adaptor subunit"/>
    <property type="match status" value="1"/>
</dbReference>
<dbReference type="EMBL" id="MCRJ01000011">
    <property type="protein sequence ID" value="ODN71924.1"/>
    <property type="molecule type" value="Genomic_DNA"/>
</dbReference>
<sequence length="273" mass="29359">MVLRLDDDNETIALEKAELALADARRKVQRYERLASASAISEVERENAQSELSSAILAEREAKIALDYRTIRAPFAGVMGISNVEAGDLITSSTEIASIDDRSRLKVEFRIPEKYAAMVAIGDEAIATTPSRPGETFTGSVSALGSRIETDSRTLVVRAEIDNADDQLRPGMSFLVELRFPGEKLVAVPALSVQWDKEGTYVWRVTDGKAERVPVQIVERNNTTTLVTGGVRVGDTVVQEGVQRLRAGGAVADVTADAADAAPDSTARSQPSG</sequence>
<dbReference type="PANTHER" id="PTHR30469">
    <property type="entry name" value="MULTIDRUG RESISTANCE PROTEIN MDTA"/>
    <property type="match status" value="1"/>
</dbReference>
<protein>
    <submittedName>
        <fullName evidence="4">Multidrug resistance protein MdtA</fullName>
    </submittedName>
</protein>
<dbReference type="Gene3D" id="2.40.30.170">
    <property type="match status" value="1"/>
</dbReference>
<evidence type="ECO:0000259" key="3">
    <source>
        <dbReference type="Pfam" id="PF25989"/>
    </source>
</evidence>
<dbReference type="InterPro" id="IPR006143">
    <property type="entry name" value="RND_pump_MFP"/>
</dbReference>
<dbReference type="Gene3D" id="1.10.287.470">
    <property type="entry name" value="Helix hairpin bin"/>
    <property type="match status" value="1"/>
</dbReference>
<proteinExistence type="inferred from homology"/>
<organism evidence="4 5">
    <name type="scientific">Methylobrevis pamukkalensis</name>
    <dbReference type="NCBI Taxonomy" id="1439726"/>
    <lineage>
        <taxon>Bacteria</taxon>
        <taxon>Pseudomonadati</taxon>
        <taxon>Pseudomonadota</taxon>
        <taxon>Alphaproteobacteria</taxon>
        <taxon>Hyphomicrobiales</taxon>
        <taxon>Pleomorphomonadaceae</taxon>
        <taxon>Methylobrevis</taxon>
    </lineage>
</organism>
<reference evidence="4 5" key="1">
    <citation type="submission" date="2016-07" db="EMBL/GenBank/DDBJ databases">
        <title>Draft Genome Sequence of Methylobrevis pamukkalensis PK2.</title>
        <authorList>
            <person name="Vasilenko O.V."/>
            <person name="Doronina N.V."/>
            <person name="Shmareva M.N."/>
            <person name="Tarlachkov S.V."/>
            <person name="Mustakhimov I."/>
            <person name="Trotsenko Y.A."/>
        </authorList>
    </citation>
    <scope>NUCLEOTIDE SEQUENCE [LARGE SCALE GENOMIC DNA]</scope>
    <source>
        <strain evidence="4 5">PK2</strain>
    </source>
</reference>
<gene>
    <name evidence="4" type="primary">mdtA_2</name>
    <name evidence="4" type="ORF">A6302_00756</name>
</gene>
<dbReference type="Pfam" id="PF25954">
    <property type="entry name" value="Beta-barrel_RND_2"/>
    <property type="match status" value="1"/>
</dbReference>
<evidence type="ECO:0000259" key="2">
    <source>
        <dbReference type="Pfam" id="PF25954"/>
    </source>
</evidence>
<dbReference type="OrthoDB" id="9806939at2"/>
<name>A0A1E3H6I5_9HYPH</name>